<evidence type="ECO:0000313" key="3">
    <source>
        <dbReference type="Proteomes" id="UP000824041"/>
    </source>
</evidence>
<feature type="transmembrane region" description="Helical" evidence="1">
    <location>
        <begin position="67"/>
        <end position="86"/>
    </location>
</feature>
<accession>A0A9D2DSK3</accession>
<keyword evidence="1" id="KW-0472">Membrane</keyword>
<sequence length="525" mass="57366">MRGNYRILLKTQMMRVCNPALFSRRQDPRRFSRTIGMLLAVVILGGCLMFYSGMIAKGFIFLGQGQAIPRVAVSMASAFVLIFTFLKSNGALFGGKDFDQVMALPVTGFQAAGVKFTFLYLMEMLVCVIVCIPALVVYGLHFSSGPYEILCMILMLLLTPVLPAVAALLVGTVVLTLTSRLPFRQFFSIVFNVGILVGVLAVTFGMGEQSPEELGQMGADLASLTSGVYPLASWAAAPLEGKSPLLLGAFGLLSLGCLFLFLAIVGKYYIPINSMLASFKIGKKKKAKLGKSSSVFMALYKKEWKRLLSCTIYAVNAVCGQIMMLMAGIAVLFVGEDTFSAMFGIPGTLDMVRKAVPLVLAFLGGMTSTTAPSLSLEGKSRWILCSIPVEPMTIFFSKIALHLSISLPCILISGTCFWIRFEMSLAEGLWMLFVAASYSVFAAFFGMYANVKFPRYDWETEQQAVKNSMSVMVSVFGGMILGMTPFILSIVFLRHAMLITGIFTAAALLISFACYWRLKKVKLFE</sequence>
<evidence type="ECO:0000313" key="2">
    <source>
        <dbReference type="EMBL" id="HIZ22313.1"/>
    </source>
</evidence>
<dbReference type="AlphaFoldDB" id="A0A9D2DSK3"/>
<gene>
    <name evidence="2" type="ORF">IAA21_05885</name>
</gene>
<dbReference type="Proteomes" id="UP000824041">
    <property type="component" value="Unassembled WGS sequence"/>
</dbReference>
<feature type="transmembrane region" description="Helical" evidence="1">
    <location>
        <begin position="189"/>
        <end position="207"/>
    </location>
</feature>
<feature type="transmembrane region" description="Helical" evidence="1">
    <location>
        <begin position="427"/>
        <end position="449"/>
    </location>
</feature>
<feature type="transmembrane region" description="Helical" evidence="1">
    <location>
        <begin position="152"/>
        <end position="177"/>
    </location>
</feature>
<dbReference type="EMBL" id="DXBU01000084">
    <property type="protein sequence ID" value="HIZ22313.1"/>
    <property type="molecule type" value="Genomic_DNA"/>
</dbReference>
<feature type="transmembrane region" description="Helical" evidence="1">
    <location>
        <begin position="355"/>
        <end position="378"/>
    </location>
</feature>
<keyword evidence="1" id="KW-0812">Transmembrane</keyword>
<reference evidence="2" key="1">
    <citation type="journal article" date="2021" name="PeerJ">
        <title>Extensive microbial diversity within the chicken gut microbiome revealed by metagenomics and culture.</title>
        <authorList>
            <person name="Gilroy R."/>
            <person name="Ravi A."/>
            <person name="Getino M."/>
            <person name="Pursley I."/>
            <person name="Horton D.L."/>
            <person name="Alikhan N.F."/>
            <person name="Baker D."/>
            <person name="Gharbi K."/>
            <person name="Hall N."/>
            <person name="Watson M."/>
            <person name="Adriaenssens E.M."/>
            <person name="Foster-Nyarko E."/>
            <person name="Jarju S."/>
            <person name="Secka A."/>
            <person name="Antonio M."/>
            <person name="Oren A."/>
            <person name="Chaudhuri R.R."/>
            <person name="La Ragione R."/>
            <person name="Hildebrand F."/>
            <person name="Pallen M.J."/>
        </authorList>
    </citation>
    <scope>NUCLEOTIDE SEQUENCE</scope>
    <source>
        <strain evidence="2">14324</strain>
    </source>
</reference>
<reference evidence="2" key="2">
    <citation type="submission" date="2021-04" db="EMBL/GenBank/DDBJ databases">
        <authorList>
            <person name="Gilroy R."/>
        </authorList>
    </citation>
    <scope>NUCLEOTIDE SEQUENCE</scope>
    <source>
        <strain evidence="2">14324</strain>
    </source>
</reference>
<name>A0A9D2DSK3_9FIRM</name>
<feature type="transmembrane region" description="Helical" evidence="1">
    <location>
        <begin position="118"/>
        <end position="140"/>
    </location>
</feature>
<keyword evidence="1" id="KW-1133">Transmembrane helix</keyword>
<feature type="transmembrane region" description="Helical" evidence="1">
    <location>
        <begin position="307"/>
        <end position="335"/>
    </location>
</feature>
<organism evidence="2 3">
    <name type="scientific">Candidatus Blautia faecigallinarum</name>
    <dbReference type="NCBI Taxonomy" id="2838488"/>
    <lineage>
        <taxon>Bacteria</taxon>
        <taxon>Bacillati</taxon>
        <taxon>Bacillota</taxon>
        <taxon>Clostridia</taxon>
        <taxon>Lachnospirales</taxon>
        <taxon>Lachnospiraceae</taxon>
        <taxon>Blautia</taxon>
    </lineage>
</organism>
<feature type="transmembrane region" description="Helical" evidence="1">
    <location>
        <begin position="245"/>
        <end position="270"/>
    </location>
</feature>
<evidence type="ECO:0000256" key="1">
    <source>
        <dbReference type="SAM" id="Phobius"/>
    </source>
</evidence>
<feature type="transmembrane region" description="Helical" evidence="1">
    <location>
        <begin position="399"/>
        <end position="421"/>
    </location>
</feature>
<comment type="caution">
    <text evidence="2">The sequence shown here is derived from an EMBL/GenBank/DDBJ whole genome shotgun (WGS) entry which is preliminary data.</text>
</comment>
<protein>
    <submittedName>
        <fullName evidence="2">Uncharacterized protein</fullName>
    </submittedName>
</protein>
<feature type="transmembrane region" description="Helical" evidence="1">
    <location>
        <begin position="498"/>
        <end position="518"/>
    </location>
</feature>
<feature type="transmembrane region" description="Helical" evidence="1">
    <location>
        <begin position="34"/>
        <end position="55"/>
    </location>
</feature>
<feature type="transmembrane region" description="Helical" evidence="1">
    <location>
        <begin position="470"/>
        <end position="492"/>
    </location>
</feature>
<proteinExistence type="predicted"/>